<dbReference type="InterPro" id="IPR036116">
    <property type="entry name" value="FN3_sf"/>
</dbReference>
<dbReference type="SUPFAM" id="SSF49265">
    <property type="entry name" value="Fibronectin type III"/>
    <property type="match status" value="1"/>
</dbReference>
<dbReference type="InterPro" id="IPR003137">
    <property type="entry name" value="PA_domain"/>
</dbReference>
<dbReference type="CDD" id="cd00063">
    <property type="entry name" value="FN3"/>
    <property type="match status" value="2"/>
</dbReference>
<feature type="domain" description="Fibronectin type-III" evidence="3">
    <location>
        <begin position="526"/>
        <end position="646"/>
    </location>
</feature>
<dbReference type="PANTHER" id="PTHR22702">
    <property type="entry name" value="PROTEASE-ASSOCIATED DOMAIN-CONTAINING PROTEIN"/>
    <property type="match status" value="1"/>
</dbReference>
<sequence>MLVFFLVGVAWAKSTLDDVARTSVQDELYRDAAVEIAENDHAPIDHGLNFGTMTVEECKSLGYSHVNAYTLSDSQLNAQVLEHCNYLRYQQLVNQAVDDTRGLKNEYGHFWRAMNETLYQDFFQKHILMSHPALIPDRMELSANLLAKCFAQDYIQTEDAACREELESFSVPQCLVNDYMQRVDKSLELDTLANKLAPVRLSSESLQLPTHCPYGFHMVLAAINPTTVILKPHLPTTLEYTFPLDTFESTEDVFEASIDADGNLFNSNGGNQLPLQPGDLAFIPSGYSVTASTSMLRFCFADASNFNRIKRHLRVGGLIDREARALLLAFQAPTFNTKMVRRVDPEMSGWSVFTSWPKPDRITKESDLDSKKEAVSRRERYKIWQEDRKWDDLVHSLTLPVTRPPIVVLETDIGRTFVHLTWQDLYQGRKGDITSYGYEVSWNSESNSLQNGHCNISSSQLIRSALPTAHFGGDFDGQAIQGKINNLEANTSYTFTVRLFVGDTFGLQSERSKVITTKSSSVPDVIPGLPKPELNDAANCIQLTWLPALDDGGRDILGYAVGARFLPATNDTGLQWLPFNWSCQYDVLQNNAILIAKHDVALTTKNMTGNVCNLRSGFSYQFQVAAINEIGAGGFSVWSDVITIDASLNPERRVRGFGAPNFHRKFNPENLGRDIRSVEVTDGPVLVFSDTQQIVQPYQFISPATISPQRDTNNRVIWSTWGANVWSGHHSSKAYDIIAEAALADPVQANSSLVNNVHDRIAIVYRGGVPFYTKVFHAQAAGAIAVLIVDINNLCADGFDEHCCPGSSQVMGEGLGAKDEPSLWQNKIRIPYALLRQEDALPLLQKLQMPFQDKYV</sequence>
<dbReference type="InterPro" id="IPR046450">
    <property type="entry name" value="PA_dom_sf"/>
</dbReference>
<organism evidence="4">
    <name type="scientific">Thraustotheca clavata</name>
    <dbReference type="NCBI Taxonomy" id="74557"/>
    <lineage>
        <taxon>Eukaryota</taxon>
        <taxon>Sar</taxon>
        <taxon>Stramenopiles</taxon>
        <taxon>Oomycota</taxon>
        <taxon>Saprolegniomycetes</taxon>
        <taxon>Saprolegniales</taxon>
        <taxon>Achlyaceae</taxon>
        <taxon>Thraustotheca</taxon>
    </lineage>
</organism>
<dbReference type="Gene3D" id="2.60.40.10">
    <property type="entry name" value="Immunoglobulins"/>
    <property type="match status" value="2"/>
</dbReference>
<proteinExistence type="predicted"/>
<dbReference type="Pfam" id="PF02225">
    <property type="entry name" value="PA"/>
    <property type="match status" value="1"/>
</dbReference>
<dbReference type="SMART" id="SM00060">
    <property type="entry name" value="FN3"/>
    <property type="match status" value="2"/>
</dbReference>
<evidence type="ECO:0000313" key="4">
    <source>
        <dbReference type="EMBL" id="AIG55677.1"/>
    </source>
</evidence>
<dbReference type="EMBL" id="KM038216">
    <property type="protein sequence ID" value="AIG55677.1"/>
    <property type="molecule type" value="Genomic_DNA"/>
</dbReference>
<dbReference type="SUPFAM" id="SSF52025">
    <property type="entry name" value="PA domain"/>
    <property type="match status" value="1"/>
</dbReference>
<evidence type="ECO:0000256" key="2">
    <source>
        <dbReference type="ARBA" id="ARBA00023180"/>
    </source>
</evidence>
<evidence type="ECO:0000259" key="3">
    <source>
        <dbReference type="PROSITE" id="PS50853"/>
    </source>
</evidence>
<accession>A0A0A7CLI3</accession>
<dbReference type="PANTHER" id="PTHR22702:SF1">
    <property type="entry name" value="PROTEASE-ASSOCIATED DOMAIN-CONTAINING PROTEIN 1"/>
    <property type="match status" value="1"/>
</dbReference>
<dbReference type="PROSITE" id="PS50853">
    <property type="entry name" value="FN3"/>
    <property type="match status" value="2"/>
</dbReference>
<reference evidence="4" key="1">
    <citation type="journal article" date="2014" name="Genome Biol. Evol.">
        <title>The secreted proteins of Achlya hypogyna and Thraustotheca clavata identify the ancestral oomycete secretome and reveal gene acquisitions by horizontal gene transfer.</title>
        <authorList>
            <person name="Misner I."/>
            <person name="Blouin N."/>
            <person name="Leonard G."/>
            <person name="Richards T.A."/>
            <person name="Lane C.E."/>
        </authorList>
    </citation>
    <scope>NUCLEOTIDE SEQUENCE</scope>
    <source>
        <strain evidence="4">ATCC 34112</strain>
    </source>
</reference>
<keyword evidence="2" id="KW-0325">Glycoprotein</keyword>
<dbReference type="InterPro" id="IPR003961">
    <property type="entry name" value="FN3_dom"/>
</dbReference>
<protein>
    <submittedName>
        <fullName evidence="4">Secreted protein</fullName>
    </submittedName>
</protein>
<name>A0A0A7CLI3_9STRA</name>
<evidence type="ECO:0000256" key="1">
    <source>
        <dbReference type="ARBA" id="ARBA00022729"/>
    </source>
</evidence>
<dbReference type="Gene3D" id="3.50.30.30">
    <property type="match status" value="1"/>
</dbReference>
<keyword evidence="1" id="KW-0732">Signal</keyword>
<feature type="domain" description="Fibronectin type-III" evidence="3">
    <location>
        <begin position="404"/>
        <end position="520"/>
    </location>
</feature>
<dbReference type="InterPro" id="IPR013783">
    <property type="entry name" value="Ig-like_fold"/>
</dbReference>
<dbReference type="AlphaFoldDB" id="A0A0A7CLI3"/>